<evidence type="ECO:0000256" key="3">
    <source>
        <dbReference type="SAM" id="SignalP"/>
    </source>
</evidence>
<proteinExistence type="predicted"/>
<keyword evidence="2" id="KW-1133">Transmembrane helix</keyword>
<feature type="chain" id="PRO_5021437993" description="Transmembrane protein" evidence="3">
    <location>
        <begin position="26"/>
        <end position="269"/>
    </location>
</feature>
<evidence type="ECO:0008006" key="6">
    <source>
        <dbReference type="Google" id="ProtNLM"/>
    </source>
</evidence>
<keyword evidence="2" id="KW-0812">Transmembrane</keyword>
<feature type="transmembrane region" description="Helical" evidence="2">
    <location>
        <begin position="81"/>
        <end position="101"/>
    </location>
</feature>
<keyword evidence="2" id="KW-0472">Membrane</keyword>
<dbReference type="VEuPathDB" id="FungiDB:SeMB42_g07989"/>
<dbReference type="Proteomes" id="UP000320475">
    <property type="component" value="Unassembled WGS sequence"/>
</dbReference>
<reference evidence="4 5" key="1">
    <citation type="journal article" date="2019" name="Sci. Rep.">
        <title>Comparative genomics of chytrid fungi reveal insights into the obligate biotrophic and pathogenic lifestyle of Synchytrium endobioticum.</title>
        <authorList>
            <person name="van de Vossenberg B.T.L.H."/>
            <person name="Warris S."/>
            <person name="Nguyen H.D.T."/>
            <person name="van Gent-Pelzer M.P.E."/>
            <person name="Joly D.L."/>
            <person name="van de Geest H.C."/>
            <person name="Bonants P.J.M."/>
            <person name="Smith D.S."/>
            <person name="Levesque C.A."/>
            <person name="van der Lee T.A.J."/>
        </authorList>
    </citation>
    <scope>NUCLEOTIDE SEQUENCE [LARGE SCALE GENOMIC DNA]</scope>
    <source>
        <strain evidence="4 5">LEV6574</strain>
    </source>
</reference>
<evidence type="ECO:0000256" key="1">
    <source>
        <dbReference type="SAM" id="MobiDB-lite"/>
    </source>
</evidence>
<evidence type="ECO:0000313" key="5">
    <source>
        <dbReference type="Proteomes" id="UP000320475"/>
    </source>
</evidence>
<evidence type="ECO:0000313" key="4">
    <source>
        <dbReference type="EMBL" id="TPX37331.1"/>
    </source>
</evidence>
<organism evidence="4 5">
    <name type="scientific">Synchytrium endobioticum</name>
    <dbReference type="NCBI Taxonomy" id="286115"/>
    <lineage>
        <taxon>Eukaryota</taxon>
        <taxon>Fungi</taxon>
        <taxon>Fungi incertae sedis</taxon>
        <taxon>Chytridiomycota</taxon>
        <taxon>Chytridiomycota incertae sedis</taxon>
        <taxon>Chytridiomycetes</taxon>
        <taxon>Synchytriales</taxon>
        <taxon>Synchytriaceae</taxon>
        <taxon>Synchytrium</taxon>
    </lineage>
</organism>
<name>A0A507CCV6_9FUNG</name>
<protein>
    <recommendedName>
        <fullName evidence="6">Transmembrane protein</fullName>
    </recommendedName>
</protein>
<dbReference type="EMBL" id="QEAM01000653">
    <property type="protein sequence ID" value="TPX37331.1"/>
    <property type="molecule type" value="Genomic_DNA"/>
</dbReference>
<gene>
    <name evidence="4" type="ORF">SeLEV6574_g07918</name>
</gene>
<feature type="transmembrane region" description="Helical" evidence="2">
    <location>
        <begin position="113"/>
        <end position="133"/>
    </location>
</feature>
<evidence type="ECO:0000256" key="2">
    <source>
        <dbReference type="SAM" id="Phobius"/>
    </source>
</evidence>
<dbReference type="AlphaFoldDB" id="A0A507CCV6"/>
<feature type="region of interest" description="Disordered" evidence="1">
    <location>
        <begin position="250"/>
        <end position="269"/>
    </location>
</feature>
<comment type="caution">
    <text evidence="4">The sequence shown here is derived from an EMBL/GenBank/DDBJ whole genome shotgun (WGS) entry which is preliminary data.</text>
</comment>
<keyword evidence="3" id="KW-0732">Signal</keyword>
<sequence>MYWSKRLYLILPFLVLLELINALASEQTEFTKNEVGHHLSKRMDKHDLPSNNVDASSGRHVAGTLPVYWSSNENTVTLSHLFKLVTVAFLPGIGLLFGVSYEMAEGALQSKSYAAGGLVVGASSILMAVFISWCFVADFRRLASSQSTSARNPGTEIVTVCASVNSHPPEAEMNDRRGKSVKFCVPSHILNAHMKMKGVLIYTPHDDLFDDARRFHVVPPCDIASTSRSAEYPSSYDFVGGRTSRDALLAEGSEGSVVRNPSRHKFNAT</sequence>
<accession>A0A507CCV6</accession>
<feature type="signal peptide" evidence="3">
    <location>
        <begin position="1"/>
        <end position="25"/>
    </location>
</feature>